<keyword evidence="4" id="KW-1185">Reference proteome</keyword>
<dbReference type="Pfam" id="PF06199">
    <property type="entry name" value="Phage_tail_2"/>
    <property type="match status" value="1"/>
</dbReference>
<proteinExistence type="predicted"/>
<name>A0ABP0RAH9_9DINO</name>
<dbReference type="EMBL" id="CAXAMM010000582">
    <property type="protein sequence ID" value="CAK8988105.1"/>
    <property type="molecule type" value="Genomic_DNA"/>
</dbReference>
<reference evidence="3 4" key="1">
    <citation type="submission" date="2024-02" db="EMBL/GenBank/DDBJ databases">
        <authorList>
            <person name="Chen Y."/>
            <person name="Shah S."/>
            <person name="Dougan E. K."/>
            <person name="Thang M."/>
            <person name="Chan C."/>
        </authorList>
    </citation>
    <scope>NUCLEOTIDE SEQUENCE [LARGE SCALE GENOMIC DNA]</scope>
</reference>
<dbReference type="EMBL" id="CAXAMM010039126">
    <property type="protein sequence ID" value="CAK9083831.1"/>
    <property type="molecule type" value="Genomic_DNA"/>
</dbReference>
<evidence type="ECO:0000313" key="3">
    <source>
        <dbReference type="EMBL" id="CAK9097606.1"/>
    </source>
</evidence>
<dbReference type="Gene3D" id="4.10.410.40">
    <property type="match status" value="1"/>
</dbReference>
<organism evidence="3 4">
    <name type="scientific">Durusdinium trenchii</name>
    <dbReference type="NCBI Taxonomy" id="1381693"/>
    <lineage>
        <taxon>Eukaryota</taxon>
        <taxon>Sar</taxon>
        <taxon>Alveolata</taxon>
        <taxon>Dinophyceae</taxon>
        <taxon>Suessiales</taxon>
        <taxon>Symbiodiniaceae</taxon>
        <taxon>Durusdinium</taxon>
    </lineage>
</organism>
<protein>
    <submittedName>
        <fullName evidence="3">Uncharacterized protein</fullName>
    </submittedName>
</protein>
<sequence length="254" mass="28143">MAQTGSECILYRNSGTYETPTWDDVPLVRDLELKLEKGEADLTHRGSNGWRQRIGTLKDAGVEFEIVWEPGDADFEAFRDAFLNDTLIDLAVMDGDITIDGQQGLRAEFEVMSFPRSEQLEQGVTSSVNCAKQDDRTVLVQARDLLNAFGADVAKKEFRVDVESIDQAVEAARTGRLQELATEIAELREMVAAGFTEARKELRQALAEERAVQTGRHVPKPLVRVQVGALRRLVEPGRSAARTAVKKDAEPTKG</sequence>
<dbReference type="InterPro" id="IPR011855">
    <property type="entry name" value="Phgtail_TP901_1"/>
</dbReference>
<gene>
    <name evidence="1" type="ORF">SCF082_LOCUS1250</name>
    <name evidence="2" type="ORF">SCF082_LOCUS39777</name>
    <name evidence="3" type="ORF">SCF082_LOCUS45787</name>
</gene>
<evidence type="ECO:0000313" key="1">
    <source>
        <dbReference type="EMBL" id="CAK8988105.1"/>
    </source>
</evidence>
<dbReference type="Proteomes" id="UP001642464">
    <property type="component" value="Unassembled WGS sequence"/>
</dbReference>
<dbReference type="EMBL" id="CAXAMM010041143">
    <property type="protein sequence ID" value="CAK9097606.1"/>
    <property type="molecule type" value="Genomic_DNA"/>
</dbReference>
<comment type="caution">
    <text evidence="3">The sequence shown here is derived from an EMBL/GenBank/DDBJ whole genome shotgun (WGS) entry which is preliminary data.</text>
</comment>
<evidence type="ECO:0000313" key="4">
    <source>
        <dbReference type="Proteomes" id="UP001642464"/>
    </source>
</evidence>
<accession>A0ABP0RAH9</accession>
<evidence type="ECO:0000313" key="2">
    <source>
        <dbReference type="EMBL" id="CAK9083831.1"/>
    </source>
</evidence>